<reference evidence="3" key="1">
    <citation type="submission" date="2016-07" db="EMBL/GenBank/DDBJ databases">
        <authorList>
            <person name="Florea S."/>
            <person name="Webb J.S."/>
            <person name="Jaromczyk J."/>
            <person name="Schardl C.L."/>
        </authorList>
    </citation>
    <scope>NUCLEOTIDE SEQUENCE [LARGE SCALE GENOMIC DNA]</scope>
    <source>
        <strain evidence="3">CY1</strain>
    </source>
</reference>
<evidence type="ECO:0000259" key="1">
    <source>
        <dbReference type="PROSITE" id="PS51186"/>
    </source>
</evidence>
<dbReference type="AlphaFoldDB" id="A0A1V4HE61"/>
<accession>A0A1V4HE61</accession>
<dbReference type="InterPro" id="IPR052564">
    <property type="entry name" value="N-acetyltrans/Recomb-assoc"/>
</dbReference>
<evidence type="ECO:0000313" key="2">
    <source>
        <dbReference type="EMBL" id="OPH52009.1"/>
    </source>
</evidence>
<evidence type="ECO:0000313" key="3">
    <source>
        <dbReference type="Proteomes" id="UP000190626"/>
    </source>
</evidence>
<dbReference type="STRING" id="1469647.BC351_34095"/>
<dbReference type="CDD" id="cd04301">
    <property type="entry name" value="NAT_SF"/>
    <property type="match status" value="1"/>
</dbReference>
<dbReference type="InterPro" id="IPR016181">
    <property type="entry name" value="Acyl_CoA_acyltransferase"/>
</dbReference>
<dbReference type="Gene3D" id="3.40.630.30">
    <property type="match status" value="1"/>
</dbReference>
<gene>
    <name evidence="2" type="ORF">BC351_34095</name>
</gene>
<dbReference type="SUPFAM" id="SSF55729">
    <property type="entry name" value="Acyl-CoA N-acyltransferases (Nat)"/>
    <property type="match status" value="1"/>
</dbReference>
<dbReference type="EMBL" id="MBTG01000028">
    <property type="protein sequence ID" value="OPH52009.1"/>
    <property type="molecule type" value="Genomic_DNA"/>
</dbReference>
<dbReference type="PANTHER" id="PTHR43451">
    <property type="entry name" value="ACETYLTRANSFERASE (GNAT) FAMILY PROTEIN"/>
    <property type="match status" value="1"/>
</dbReference>
<dbReference type="InterPro" id="IPR000182">
    <property type="entry name" value="GNAT_dom"/>
</dbReference>
<feature type="domain" description="N-acetyltransferase" evidence="1">
    <location>
        <begin position="1"/>
        <end position="157"/>
    </location>
</feature>
<dbReference type="OrthoDB" id="424368at2"/>
<proteinExistence type="predicted"/>
<dbReference type="PROSITE" id="PS51186">
    <property type="entry name" value="GNAT"/>
    <property type="match status" value="1"/>
</dbReference>
<dbReference type="GO" id="GO:0016747">
    <property type="term" value="F:acyltransferase activity, transferring groups other than amino-acyl groups"/>
    <property type="evidence" value="ECO:0007669"/>
    <property type="project" value="InterPro"/>
</dbReference>
<dbReference type="PANTHER" id="PTHR43451:SF1">
    <property type="entry name" value="ACETYLTRANSFERASE"/>
    <property type="match status" value="1"/>
</dbReference>
<protein>
    <submittedName>
        <fullName evidence="2">Acetyltransferase</fullName>
    </submittedName>
</protein>
<sequence length="163" mass="18740">MDIRKFRDTDINQIVSLFYETVHSVNKRDYSQEQLDAWAPKDEVTLKLNTWKDSLSHNVTYVAEIEGEIVGFSDITQYGHLDRLFIHKDYQGQGIASALVNMLEFEARGLGLIEIDTEASITAKPFFERHGYRMIQSQVVERKGVKLVNFKMVKNLLGSNVNL</sequence>
<organism evidence="2 3">
    <name type="scientific">Paenibacillus ferrarius</name>
    <dbReference type="NCBI Taxonomy" id="1469647"/>
    <lineage>
        <taxon>Bacteria</taxon>
        <taxon>Bacillati</taxon>
        <taxon>Bacillota</taxon>
        <taxon>Bacilli</taxon>
        <taxon>Bacillales</taxon>
        <taxon>Paenibacillaceae</taxon>
        <taxon>Paenibacillus</taxon>
    </lineage>
</organism>
<keyword evidence="3" id="KW-1185">Reference proteome</keyword>
<name>A0A1V4HE61_9BACL</name>
<comment type="caution">
    <text evidence="2">The sequence shown here is derived from an EMBL/GenBank/DDBJ whole genome shotgun (WGS) entry which is preliminary data.</text>
</comment>
<keyword evidence="2" id="KW-0808">Transferase</keyword>
<dbReference type="RefSeq" id="WP_079416749.1">
    <property type="nucleotide sequence ID" value="NZ_MBTG01000028.1"/>
</dbReference>
<dbReference type="Pfam" id="PF13673">
    <property type="entry name" value="Acetyltransf_10"/>
    <property type="match status" value="1"/>
</dbReference>
<dbReference type="Proteomes" id="UP000190626">
    <property type="component" value="Unassembled WGS sequence"/>
</dbReference>